<protein>
    <submittedName>
        <fullName evidence="4">Plasmid partitioning protein RepB</fullName>
    </submittedName>
</protein>
<feature type="domain" description="ParB-like N-terminal" evidence="3">
    <location>
        <begin position="55"/>
        <end position="145"/>
    </location>
</feature>
<dbReference type="Gene3D" id="3.90.1530.30">
    <property type="match status" value="1"/>
</dbReference>
<feature type="region of interest" description="Disordered" evidence="2">
    <location>
        <begin position="257"/>
        <end position="277"/>
    </location>
</feature>
<dbReference type="Pfam" id="PF02195">
    <property type="entry name" value="ParB_N"/>
    <property type="match status" value="1"/>
</dbReference>
<dbReference type="NCBIfam" id="TIGR03454">
    <property type="entry name" value="partition_RepB"/>
    <property type="match status" value="1"/>
</dbReference>
<evidence type="ECO:0000256" key="1">
    <source>
        <dbReference type="ARBA" id="ARBA00006295"/>
    </source>
</evidence>
<dbReference type="GO" id="GO:0007059">
    <property type="term" value="P:chromosome segregation"/>
    <property type="evidence" value="ECO:0007669"/>
    <property type="project" value="TreeGrafter"/>
</dbReference>
<dbReference type="PANTHER" id="PTHR33375">
    <property type="entry name" value="CHROMOSOME-PARTITIONING PROTEIN PARB-RELATED"/>
    <property type="match status" value="1"/>
</dbReference>
<proteinExistence type="inferred from homology"/>
<feature type="compositionally biased region" description="Basic and acidic residues" evidence="2">
    <location>
        <begin position="15"/>
        <end position="28"/>
    </location>
</feature>
<organism evidence="4 5">
    <name type="scientific">Rhodovulum sulfidophilum</name>
    <name type="common">Rhodobacter sulfidophilus</name>
    <dbReference type="NCBI Taxonomy" id="35806"/>
    <lineage>
        <taxon>Bacteria</taxon>
        <taxon>Pseudomonadati</taxon>
        <taxon>Pseudomonadota</taxon>
        <taxon>Alphaproteobacteria</taxon>
        <taxon>Rhodobacterales</taxon>
        <taxon>Paracoccaceae</taxon>
        <taxon>Rhodovulum</taxon>
    </lineage>
</organism>
<dbReference type="SUPFAM" id="SSF110849">
    <property type="entry name" value="ParB/Sulfiredoxin"/>
    <property type="match status" value="1"/>
</dbReference>
<evidence type="ECO:0000313" key="4">
    <source>
        <dbReference type="EMBL" id="PZQ48739.1"/>
    </source>
</evidence>
<dbReference type="NCBIfam" id="TIGR00180">
    <property type="entry name" value="parB_part"/>
    <property type="match status" value="1"/>
</dbReference>
<feature type="region of interest" description="Disordered" evidence="2">
    <location>
        <begin position="1"/>
        <end position="40"/>
    </location>
</feature>
<dbReference type="InterPro" id="IPR011111">
    <property type="entry name" value="Plasmid_RepB"/>
</dbReference>
<sequence length="327" mass="35572">MRNSILAKSLQQSLDRGKVRESASDDKLPTPPPATPSSLRTMSDILSNAAEQAPIEVDASEIAESEIADRFDVQEGLAELISSISTSGQRLPVLLRHRRGDGPRYEVVYGRRRIAACRSLGRKVVAYVRDMSLNDALMSQALENSARLERSFIEQAVFASKLEDAGFQGEQICEALAIDPTTLSRLRTVVRDIPADVVYKIGAAPGVGRRPWLELRELVVKAGSEVAGSLHSQIPEDGTPARKLDVLIKLLSAPEHRVRPAPKSTSDKSGLPRPIAIGSVSSRAGTGNLVLKAGKKQDRAFLVYLEARLEALYAEWAEQSVSDKLSD</sequence>
<gene>
    <name evidence="4" type="primary">repB</name>
    <name evidence="4" type="ORF">DI556_13050</name>
</gene>
<comment type="similarity">
    <text evidence="1">Belongs to the ParB family.</text>
</comment>
<dbReference type="Pfam" id="PF07506">
    <property type="entry name" value="RepB"/>
    <property type="match status" value="1"/>
</dbReference>
<evidence type="ECO:0000259" key="3">
    <source>
        <dbReference type="SMART" id="SM00470"/>
    </source>
</evidence>
<dbReference type="AlphaFoldDB" id="A0A2W5N8X6"/>
<dbReference type="InterPro" id="IPR050336">
    <property type="entry name" value="Chromosome_partition/occlusion"/>
</dbReference>
<dbReference type="InterPro" id="IPR003115">
    <property type="entry name" value="ParB_N"/>
</dbReference>
<dbReference type="EMBL" id="QFPW01000010">
    <property type="protein sequence ID" value="PZQ48739.1"/>
    <property type="molecule type" value="Genomic_DNA"/>
</dbReference>
<dbReference type="InterPro" id="IPR017819">
    <property type="entry name" value="Plasmid_partition_RepB"/>
</dbReference>
<evidence type="ECO:0000313" key="5">
    <source>
        <dbReference type="Proteomes" id="UP000249185"/>
    </source>
</evidence>
<dbReference type="Proteomes" id="UP000249185">
    <property type="component" value="Unassembled WGS sequence"/>
</dbReference>
<dbReference type="InterPro" id="IPR036086">
    <property type="entry name" value="ParB/Sulfiredoxin_sf"/>
</dbReference>
<dbReference type="InterPro" id="IPR037972">
    <property type="entry name" value="RepB_N"/>
</dbReference>
<evidence type="ECO:0000256" key="2">
    <source>
        <dbReference type="SAM" id="MobiDB-lite"/>
    </source>
</evidence>
<accession>A0A2W5N8X6</accession>
<dbReference type="InterPro" id="IPR004437">
    <property type="entry name" value="ParB/RepB/Spo0J"/>
</dbReference>
<name>A0A2W5N8X6_RHOSU</name>
<reference evidence="4 5" key="1">
    <citation type="submission" date="2017-08" db="EMBL/GenBank/DDBJ databases">
        <title>Infants hospitalized years apart are colonized by the same room-sourced microbial strains.</title>
        <authorList>
            <person name="Brooks B."/>
            <person name="Olm M.R."/>
            <person name="Firek B.A."/>
            <person name="Baker R."/>
            <person name="Thomas B.C."/>
            <person name="Morowitz M.J."/>
            <person name="Banfield J.F."/>
        </authorList>
    </citation>
    <scope>NUCLEOTIDE SEQUENCE [LARGE SCALE GENOMIC DNA]</scope>
    <source>
        <strain evidence="4">S2_005_002_R2_34</strain>
    </source>
</reference>
<dbReference type="GO" id="GO:0003677">
    <property type="term" value="F:DNA binding"/>
    <property type="evidence" value="ECO:0007669"/>
    <property type="project" value="InterPro"/>
</dbReference>
<dbReference type="PANTHER" id="PTHR33375:SF1">
    <property type="entry name" value="CHROMOSOME-PARTITIONING PROTEIN PARB-RELATED"/>
    <property type="match status" value="1"/>
</dbReference>
<dbReference type="GO" id="GO:0005694">
    <property type="term" value="C:chromosome"/>
    <property type="evidence" value="ECO:0007669"/>
    <property type="project" value="TreeGrafter"/>
</dbReference>
<dbReference type="SMART" id="SM00470">
    <property type="entry name" value="ParB"/>
    <property type="match status" value="1"/>
</dbReference>
<comment type="caution">
    <text evidence="4">The sequence shown here is derived from an EMBL/GenBank/DDBJ whole genome shotgun (WGS) entry which is preliminary data.</text>
</comment>
<dbReference type="CDD" id="cd16405">
    <property type="entry name" value="RepB_like_N"/>
    <property type="match status" value="1"/>
</dbReference>